<comment type="caution">
    <text evidence="2">The sequence shown here is derived from an EMBL/GenBank/DDBJ whole genome shotgun (WGS) entry which is preliminary data.</text>
</comment>
<dbReference type="PANTHER" id="PTHR38696">
    <property type="entry name" value="MEDIATOR OF RNA POLYMERASE II TRANSCRIPTION SUBUNIT 13"/>
    <property type="match status" value="1"/>
</dbReference>
<name>A0A9P3LUW2_9FUNG</name>
<feature type="region of interest" description="Disordered" evidence="1">
    <location>
        <begin position="1"/>
        <end position="47"/>
    </location>
</feature>
<sequence length="280" mass="31326">MEANVLAQQQQQEHHQQQQEHLQQKQPVLQPQASSTTAQSAPPPRPAVAKDAIALADRDRVRLINTNPARTAMIRQVIQQNWKQGIHLEKPIGETGHDFKLKGIPWHCVADDAVTARRLVLAMIRAMAQMGWVMMASVDIVTMGCNADTMYFELETRKIMDPTLPMEPAEMFAMTFDTLVGAIRLIDASPIVIELIKQAILAKWSKGIKSINTFVEATQFTLNGSIPHPSSKREIEFKLVLLQILANLNPQGFKLYGSVDVQSNNGADMWVFRRIGPGWS</sequence>
<protein>
    <submittedName>
        <fullName evidence="2">Uncharacterized protein</fullName>
    </submittedName>
</protein>
<reference evidence="2" key="1">
    <citation type="submission" date="2021-11" db="EMBL/GenBank/DDBJ databases">
        <authorList>
            <person name="Herlambang A."/>
            <person name="Guo Y."/>
            <person name="Takashima Y."/>
            <person name="Nishizawa T."/>
        </authorList>
    </citation>
    <scope>NUCLEOTIDE SEQUENCE</scope>
    <source>
        <strain evidence="2">E1425</strain>
    </source>
</reference>
<dbReference type="PANTHER" id="PTHR38696:SF1">
    <property type="entry name" value="MEDIATOR OF RNA POLYMERASE II TRANSCRIPTION SUBUNIT 13"/>
    <property type="match status" value="1"/>
</dbReference>
<evidence type="ECO:0000313" key="3">
    <source>
        <dbReference type="Proteomes" id="UP000827284"/>
    </source>
</evidence>
<evidence type="ECO:0000256" key="1">
    <source>
        <dbReference type="SAM" id="MobiDB-lite"/>
    </source>
</evidence>
<evidence type="ECO:0000313" key="2">
    <source>
        <dbReference type="EMBL" id="GJJ71468.1"/>
    </source>
</evidence>
<dbReference type="EMBL" id="BQFW01000005">
    <property type="protein sequence ID" value="GJJ71468.1"/>
    <property type="molecule type" value="Genomic_DNA"/>
</dbReference>
<proteinExistence type="predicted"/>
<organism evidence="2 3">
    <name type="scientific">Entomortierella parvispora</name>
    <dbReference type="NCBI Taxonomy" id="205924"/>
    <lineage>
        <taxon>Eukaryota</taxon>
        <taxon>Fungi</taxon>
        <taxon>Fungi incertae sedis</taxon>
        <taxon>Mucoromycota</taxon>
        <taxon>Mortierellomycotina</taxon>
        <taxon>Mortierellomycetes</taxon>
        <taxon>Mortierellales</taxon>
        <taxon>Mortierellaceae</taxon>
        <taxon>Entomortierella</taxon>
    </lineage>
</organism>
<dbReference type="AlphaFoldDB" id="A0A9P3LUW2"/>
<reference evidence="2" key="2">
    <citation type="journal article" date="2022" name="Microbiol. Resour. Announc.">
        <title>Whole-Genome Sequence of Entomortierella parvispora E1425, a Mucoromycotan Fungus Associated with Burkholderiaceae-Related Endosymbiotic Bacteria.</title>
        <authorList>
            <person name="Herlambang A."/>
            <person name="Guo Y."/>
            <person name="Takashima Y."/>
            <person name="Narisawa K."/>
            <person name="Ohta H."/>
            <person name="Nishizawa T."/>
        </authorList>
    </citation>
    <scope>NUCLEOTIDE SEQUENCE</scope>
    <source>
        <strain evidence="2">E1425</strain>
    </source>
</reference>
<feature type="compositionally biased region" description="Polar residues" evidence="1">
    <location>
        <begin position="27"/>
        <end position="40"/>
    </location>
</feature>
<keyword evidence="3" id="KW-1185">Reference proteome</keyword>
<dbReference type="Proteomes" id="UP000827284">
    <property type="component" value="Unassembled WGS sequence"/>
</dbReference>
<dbReference type="OrthoDB" id="58379at2759"/>
<accession>A0A9P3LUW2</accession>
<gene>
    <name evidence="2" type="ORF">EMPS_03818</name>
</gene>